<comment type="caution">
    <text evidence="2">The sequence shown here is derived from an EMBL/GenBank/DDBJ whole genome shotgun (WGS) entry which is preliminary data.</text>
</comment>
<dbReference type="EMBL" id="JBHUME010000014">
    <property type="protein sequence ID" value="MFD2614862.1"/>
    <property type="molecule type" value="Genomic_DNA"/>
</dbReference>
<feature type="domain" description="Spore protein YkvP/CgeB glycosyl transferase-like" evidence="1">
    <location>
        <begin position="226"/>
        <end position="330"/>
    </location>
</feature>
<keyword evidence="3" id="KW-1185">Reference proteome</keyword>
<dbReference type="GO" id="GO:0016757">
    <property type="term" value="F:glycosyltransferase activity"/>
    <property type="evidence" value="ECO:0007669"/>
    <property type="project" value="UniProtKB-KW"/>
</dbReference>
<dbReference type="Proteomes" id="UP001597541">
    <property type="component" value="Unassembled WGS sequence"/>
</dbReference>
<sequence>MKVLHLSFGGQLVEISNALKRIGIDSTSCHFREKKKQRKPDICLHLDKYSPEEGEKIRSAFFEEALKTYDVFHFHFGKTFFSDNRDLAILKELGKKVIMQHRGSDVRMLSIAKKSNNPYVRIKRGRSRREASILTKLQLLSSYIHHAVVADYELYPYVSDHYKHVHVIRQFIDSSRFQPVYPEISKRKPFIVHAPTNLEVKGTDYVMEAIERLRRQGHAFDFMLIEDMPYEEALKFYKKADILIDQLLIGSFGILSLEGMALGKPVLCYIRDDLLDKYPAHLPIVNANPETVFKKLKYLLNNPQIRFQLGVRGREYVVKQYNHIRVALQLAEIYKGI</sequence>
<dbReference type="PANTHER" id="PTHR45947:SF3">
    <property type="entry name" value="SULFOQUINOVOSYL TRANSFERASE SQD2"/>
    <property type="match status" value="1"/>
</dbReference>
<evidence type="ECO:0000313" key="3">
    <source>
        <dbReference type="Proteomes" id="UP001597541"/>
    </source>
</evidence>
<dbReference type="PANTHER" id="PTHR45947">
    <property type="entry name" value="SULFOQUINOVOSYL TRANSFERASE SQD2"/>
    <property type="match status" value="1"/>
</dbReference>
<proteinExistence type="predicted"/>
<dbReference type="InterPro" id="IPR055259">
    <property type="entry name" value="YkvP/CgeB_Glyco_trans-like"/>
</dbReference>
<evidence type="ECO:0000259" key="1">
    <source>
        <dbReference type="Pfam" id="PF13524"/>
    </source>
</evidence>
<dbReference type="EC" id="2.4.-.-" evidence="2"/>
<accession>A0ABW5PLC1</accession>
<dbReference type="RefSeq" id="WP_377606179.1">
    <property type="nucleotide sequence ID" value="NZ_JBHUME010000014.1"/>
</dbReference>
<dbReference type="InterPro" id="IPR050194">
    <property type="entry name" value="Glycosyltransferase_grp1"/>
</dbReference>
<protein>
    <submittedName>
        <fullName evidence="2">Glycosyltransferase family 4 protein</fullName>
        <ecNumber evidence="2">2.4.-.-</ecNumber>
    </submittedName>
</protein>
<name>A0ABW5PLC1_9BACL</name>
<organism evidence="2 3">
    <name type="scientific">Paenibacillus gansuensis</name>
    <dbReference type="NCBI Taxonomy" id="306542"/>
    <lineage>
        <taxon>Bacteria</taxon>
        <taxon>Bacillati</taxon>
        <taxon>Bacillota</taxon>
        <taxon>Bacilli</taxon>
        <taxon>Bacillales</taxon>
        <taxon>Paenibacillaceae</taxon>
        <taxon>Paenibacillus</taxon>
    </lineage>
</organism>
<dbReference type="Pfam" id="PF13524">
    <property type="entry name" value="Glyco_trans_1_2"/>
    <property type="match status" value="1"/>
</dbReference>
<keyword evidence="2" id="KW-0328">Glycosyltransferase</keyword>
<keyword evidence="2" id="KW-0808">Transferase</keyword>
<reference evidence="3" key="1">
    <citation type="journal article" date="2019" name="Int. J. Syst. Evol. Microbiol.">
        <title>The Global Catalogue of Microorganisms (GCM) 10K type strain sequencing project: providing services to taxonomists for standard genome sequencing and annotation.</title>
        <authorList>
            <consortium name="The Broad Institute Genomics Platform"/>
            <consortium name="The Broad Institute Genome Sequencing Center for Infectious Disease"/>
            <person name="Wu L."/>
            <person name="Ma J."/>
        </authorList>
    </citation>
    <scope>NUCLEOTIDE SEQUENCE [LARGE SCALE GENOMIC DNA]</scope>
    <source>
        <strain evidence="3">KCTC 3950</strain>
    </source>
</reference>
<gene>
    <name evidence="2" type="ORF">ACFSUF_20820</name>
</gene>
<evidence type="ECO:0000313" key="2">
    <source>
        <dbReference type="EMBL" id="MFD2614862.1"/>
    </source>
</evidence>
<dbReference type="SUPFAM" id="SSF53756">
    <property type="entry name" value="UDP-Glycosyltransferase/glycogen phosphorylase"/>
    <property type="match status" value="1"/>
</dbReference>
<dbReference type="Gene3D" id="3.40.50.2000">
    <property type="entry name" value="Glycogen Phosphorylase B"/>
    <property type="match status" value="4"/>
</dbReference>
<dbReference type="CDD" id="cd03801">
    <property type="entry name" value="GT4_PimA-like"/>
    <property type="match status" value="1"/>
</dbReference>